<keyword evidence="2" id="KW-0732">Signal</keyword>
<accession>A0ABW1AGC2</accession>
<feature type="region of interest" description="Disordered" evidence="1">
    <location>
        <begin position="28"/>
        <end position="73"/>
    </location>
</feature>
<feature type="compositionally biased region" description="Low complexity" evidence="1">
    <location>
        <begin position="38"/>
        <end position="61"/>
    </location>
</feature>
<reference evidence="4" key="1">
    <citation type="journal article" date="2019" name="Int. J. Syst. Evol. Microbiol.">
        <title>The Global Catalogue of Microorganisms (GCM) 10K type strain sequencing project: providing services to taxonomists for standard genome sequencing and annotation.</title>
        <authorList>
            <consortium name="The Broad Institute Genomics Platform"/>
            <consortium name="The Broad Institute Genome Sequencing Center for Infectious Disease"/>
            <person name="Wu L."/>
            <person name="Ma J."/>
        </authorList>
    </citation>
    <scope>NUCLEOTIDE SEQUENCE [LARGE SCALE GENOMIC DNA]</scope>
    <source>
        <strain evidence="4">KCTC 42087</strain>
    </source>
</reference>
<dbReference type="PROSITE" id="PS51257">
    <property type="entry name" value="PROKAR_LIPOPROTEIN"/>
    <property type="match status" value="1"/>
</dbReference>
<evidence type="ECO:0000313" key="4">
    <source>
        <dbReference type="Proteomes" id="UP001596074"/>
    </source>
</evidence>
<evidence type="ECO:0000256" key="2">
    <source>
        <dbReference type="SAM" id="SignalP"/>
    </source>
</evidence>
<comment type="caution">
    <text evidence="3">The sequence shown here is derived from an EMBL/GenBank/DDBJ whole genome shotgun (WGS) entry which is preliminary data.</text>
</comment>
<name>A0ABW1AGC2_9ACTN</name>
<keyword evidence="4" id="KW-1185">Reference proteome</keyword>
<evidence type="ECO:0000256" key="1">
    <source>
        <dbReference type="SAM" id="MobiDB-lite"/>
    </source>
</evidence>
<evidence type="ECO:0000313" key="3">
    <source>
        <dbReference type="EMBL" id="MFC5753565.1"/>
    </source>
</evidence>
<organism evidence="3 4">
    <name type="scientific">Actinomadura rugatobispora</name>
    <dbReference type="NCBI Taxonomy" id="1994"/>
    <lineage>
        <taxon>Bacteria</taxon>
        <taxon>Bacillati</taxon>
        <taxon>Actinomycetota</taxon>
        <taxon>Actinomycetes</taxon>
        <taxon>Streptosporangiales</taxon>
        <taxon>Thermomonosporaceae</taxon>
        <taxon>Actinomadura</taxon>
    </lineage>
</organism>
<protein>
    <submittedName>
        <fullName evidence="3">Uncharacterized protein</fullName>
    </submittedName>
</protein>
<proteinExistence type="predicted"/>
<gene>
    <name evidence="3" type="ORF">ACFPZN_48780</name>
</gene>
<dbReference type="Proteomes" id="UP001596074">
    <property type="component" value="Unassembled WGS sequence"/>
</dbReference>
<feature type="chain" id="PRO_5045142351" evidence="2">
    <location>
        <begin position="21"/>
        <end position="259"/>
    </location>
</feature>
<sequence>MRLRAPRPSTAVVVVLCVFAAGCGAPSTASTGAPEVQPPTAAAPGPGSAPAAPDAAAPTAPRSRLSAPSRPLKPLGKARSWRITTYYTVVQSFHGGRSKAVRGCAKLHCKWGKTPLGSYPEGFLKEIQTEGSGRITAGPHRGRYLNWSHSIGWWLDDSTRDSTARPLRAWSSAAADRDVIARGQRFQIVECGADWKGRPVARQICDRFRAATWKVTDLFRPGYGGEHHADVYIGEETGPGFKKSPYYTTLRKATIGAVP</sequence>
<dbReference type="RefSeq" id="WP_378290711.1">
    <property type="nucleotide sequence ID" value="NZ_JBHSON010000116.1"/>
</dbReference>
<feature type="signal peptide" evidence="2">
    <location>
        <begin position="1"/>
        <end position="20"/>
    </location>
</feature>
<dbReference type="EMBL" id="JBHSON010000116">
    <property type="protein sequence ID" value="MFC5753565.1"/>
    <property type="molecule type" value="Genomic_DNA"/>
</dbReference>